<proteinExistence type="predicted"/>
<reference evidence="1 2" key="1">
    <citation type="journal article" date="2021" name="Front. Genet.">
        <title>Chromosome-Level Genome Assembly Reveals Significant Gene Expansion in the Toll and IMD Signaling Pathways of Dendrolimus kikuchii.</title>
        <authorList>
            <person name="Zhou J."/>
            <person name="Wu P."/>
            <person name="Xiong Z."/>
            <person name="Liu N."/>
            <person name="Zhao N."/>
            <person name="Ji M."/>
            <person name="Qiu Y."/>
            <person name="Yang B."/>
        </authorList>
    </citation>
    <scope>NUCLEOTIDE SEQUENCE [LARGE SCALE GENOMIC DNA]</scope>
    <source>
        <strain evidence="1">Ann1</strain>
    </source>
</reference>
<evidence type="ECO:0000313" key="2">
    <source>
        <dbReference type="Proteomes" id="UP000824533"/>
    </source>
</evidence>
<gene>
    <name evidence="1" type="ORF">K1T71_006765</name>
</gene>
<evidence type="ECO:0000313" key="1">
    <source>
        <dbReference type="EMBL" id="KAJ0177892.1"/>
    </source>
</evidence>
<dbReference type="EMBL" id="CM034397">
    <property type="protein sequence ID" value="KAJ0177892.1"/>
    <property type="molecule type" value="Genomic_DNA"/>
</dbReference>
<comment type="caution">
    <text evidence="1">The sequence shown here is derived from an EMBL/GenBank/DDBJ whole genome shotgun (WGS) entry which is preliminary data.</text>
</comment>
<dbReference type="Proteomes" id="UP000824533">
    <property type="component" value="Linkage Group LG11"/>
</dbReference>
<name>A0ACC1D3C5_9NEOP</name>
<accession>A0ACC1D3C5</accession>
<protein>
    <submittedName>
        <fullName evidence="1">Uncharacterized protein</fullName>
    </submittedName>
</protein>
<sequence>MYFNDKFEECEYLGVTISAEMGRWSSLIQHGQTAIWILFFCLLHATTATPGPCEVETGQSSIIVDIEESRGNQVNQSTVPADLPIVGEPDVDVILSTVFPKGPTLFQLDRKRLQLLQPLDRDADNLSHMVFQLVCQVKATKKRRTIPVIVRVSDINDNAPVFQNTPYETSVSELVPIGTTVFDGIRAVDIDAGVNGLAEYFIIQTDNKTLEENNAADGYSFFSIPLPHVGQVTVNRTLDYERTQKYLVTIVASDRARDTKRRLSSTTILTVNVKDDDDQDPSFIYKGCTLHEGACFNPEYTSYVNSGVLAGILSIEPEKIQAVDMDTLDARIKYSIESGEPDSWATYFAIDPNTGGVRQLLPVDTTIAKKFQLVIKAEEVTEAKRFTTAKLTITVRPVDASPPVVEASADEGEVEENSPKGTKVLDTKGLPIKLTVSDPDLGPGDSIPKYSFELTTNFFNINEEGYLVVADETLDRDTPTAGKFRFQVVAREANGVAASAPYSLAVQLLDVNDNAPVIPKTQPITVPASLEPTPVHKVEAVDIDQGENARISYSIYHVSNNGGNKFTIEPNTGVLSSMGRLQAGEQYSVTIRATDAKGLSSQGIVELSVAPGPNTRPPQFSSRDYYAPVSEGAAINSTVTTVTAKDPENEPVTYSIVSGNDLRQFAIGATTGVITVIRSLDREVLTRYQLVIKAEDPGKLASTATVNIKVTDINDNNPKFDEDSYLFHVKEGQSGEFVGYVHATDIDEGDNAMVSYTIPLHLPFTIDNATGLINTNTKLDYEKTKEYAFVVTAMDGAVDKRLGTASVTVQVQDVADEVPLFQTPLYTVHVPENVPNYPVVKVQAEDPDTIPEITYTILMGDLDIFSIDRKSGLIRTIVPLDREMAARHELIIGTEENNDEGPGAKTTVEVLVDDKNDNAPIFTSAIRPVTVEDSSSIGSLVETVVAVDNDATAPNNRVRYKLVGRGKASKYFHVEPDSGALRVRDDLRKETDSEYTVDVQAYDQGEPVMSSVTSLTVYVSHSATVPPDVGLGFADTIYTEHVAENSPNGTLVRILPLLNKREHSPDTPLKCKLTDSSQKGIFYVKLTEERDCAIYLNTSTVDYEILSEYSLEVQLESIQGLINPENSKAMVKVHITDVNDNTPTFVFPEQSTIVGAKGKYFAIVTKDMLLGTNVVQVKAKDKDSGVYGKIEYQKNSWTKAAEEYFSLDHDTGVITNSKTFENVPKEVLPFKFSVTARDNPTSTQDYNIARASVVINLLQKENQLILEVADLNADAMRRRARHLLSTIEEKTGLVAGLEKLTARHYLNENGTLESDSKGTDVWLYLIDPSTGEILVRDSMPVQKAIESGIHKAVAAKLQSSVSEVRAPLIAAEPPRKPHIAAAPLMTALPAALIGLAAVVLVAAIAATFYICASWNRYKKHKEQAIQQYGTLSMSMPPPRPPSGYESSEDEPAPRYETQVLNMAVDDADLQLDFSPNNHAFNIHSVQYLSKDNGERSPTLSETATTARASSVNENGGTLNNHHNQIFDPISNTASIARNTQTLNRRMPNTQALNNALGTLPRVNNNNVGGGLLAATLGRKINGGNNHKKKATQPIMAYDEIPGLQRASENDNVTFGKRNFTGYYDQSPVETTTEL</sequence>
<organism evidence="1 2">
    <name type="scientific">Dendrolimus kikuchii</name>
    <dbReference type="NCBI Taxonomy" id="765133"/>
    <lineage>
        <taxon>Eukaryota</taxon>
        <taxon>Metazoa</taxon>
        <taxon>Ecdysozoa</taxon>
        <taxon>Arthropoda</taxon>
        <taxon>Hexapoda</taxon>
        <taxon>Insecta</taxon>
        <taxon>Pterygota</taxon>
        <taxon>Neoptera</taxon>
        <taxon>Endopterygota</taxon>
        <taxon>Lepidoptera</taxon>
        <taxon>Glossata</taxon>
        <taxon>Ditrysia</taxon>
        <taxon>Bombycoidea</taxon>
        <taxon>Lasiocampidae</taxon>
        <taxon>Dendrolimus</taxon>
    </lineage>
</organism>
<keyword evidence="2" id="KW-1185">Reference proteome</keyword>